<sequence length="378" mass="43852">MCTVDLKDAYYLLPIRLSHRKFLRFTFKGTLYEYNCLPFGLNCAPQIFTKILKPVIKFLREKNVILVVYLDDFLILGQSFDECMHNVKLTINLLNYLGFLINYEKCNLLPSNSCAFLGFIYDSNTMSISLPDDKRERILKILKRLLKISECTIRRFSRFLGTIVSACPTIKYGFLHTKIFERQKMLALKKSGGNYNALMKISAYLIDDLNWFIKNVPKSFNNIRVDKYHMEIFTDASGSGWGAYCRGNSTHGFWSDEEKKFHINYLELLALCLGLQCFTSKLSSCNLLCRLDNTTAVACINKMGSVRFKHLQEITSRIWNYCEERNIHILASYINTKVNRDADIASRQQHRETEWSLSVDAFQEIETVFGKLSVDLFC</sequence>
<dbReference type="PANTHER" id="PTHR33050:SF7">
    <property type="entry name" value="RIBONUCLEASE H"/>
    <property type="match status" value="1"/>
</dbReference>
<name>A0A7F5RJ53_AGRPL</name>
<dbReference type="InterPro" id="IPR043128">
    <property type="entry name" value="Rev_trsase/Diguanyl_cyclase"/>
</dbReference>
<dbReference type="PANTHER" id="PTHR33050">
    <property type="entry name" value="REVERSE TRANSCRIPTASE DOMAIN-CONTAINING PROTEIN"/>
    <property type="match status" value="1"/>
</dbReference>
<dbReference type="CDD" id="cd09275">
    <property type="entry name" value="RNase_HI_RT_DIRS1"/>
    <property type="match status" value="1"/>
</dbReference>
<dbReference type="GO" id="GO:0003676">
    <property type="term" value="F:nucleic acid binding"/>
    <property type="evidence" value="ECO:0007669"/>
    <property type="project" value="InterPro"/>
</dbReference>
<dbReference type="SUPFAM" id="SSF56672">
    <property type="entry name" value="DNA/RNA polymerases"/>
    <property type="match status" value="1"/>
</dbReference>
<dbReference type="GO" id="GO:0071897">
    <property type="term" value="P:DNA biosynthetic process"/>
    <property type="evidence" value="ECO:0007669"/>
    <property type="project" value="UniProtKB-ARBA"/>
</dbReference>
<dbReference type="InterPro" id="IPR052055">
    <property type="entry name" value="Hepadnavirus_pol/RT"/>
</dbReference>
<dbReference type="RefSeq" id="XP_025835996.1">
    <property type="nucleotide sequence ID" value="XM_025980211.1"/>
</dbReference>
<dbReference type="OrthoDB" id="2348824at2759"/>
<dbReference type="InParanoid" id="A0A7F5RJ53"/>
<gene>
    <name evidence="3" type="primary">LOC112906304</name>
</gene>
<dbReference type="KEGG" id="apln:112906304"/>
<dbReference type="Gene3D" id="3.30.70.270">
    <property type="match status" value="1"/>
</dbReference>
<feature type="domain" description="Reverse transcriptase" evidence="1">
    <location>
        <begin position="1"/>
        <end position="121"/>
    </location>
</feature>
<reference evidence="3" key="1">
    <citation type="submission" date="2025-08" db="UniProtKB">
        <authorList>
            <consortium name="RefSeq"/>
        </authorList>
    </citation>
    <scope>IDENTIFICATION</scope>
    <source>
        <tissue evidence="3">Entire body</tissue>
    </source>
</reference>
<dbReference type="InterPro" id="IPR043502">
    <property type="entry name" value="DNA/RNA_pol_sf"/>
</dbReference>
<dbReference type="AlphaFoldDB" id="A0A7F5RJ53"/>
<keyword evidence="2" id="KW-1185">Reference proteome</keyword>
<dbReference type="InterPro" id="IPR036397">
    <property type="entry name" value="RNaseH_sf"/>
</dbReference>
<dbReference type="PROSITE" id="PS50878">
    <property type="entry name" value="RT_POL"/>
    <property type="match status" value="1"/>
</dbReference>
<dbReference type="Gene3D" id="3.10.10.10">
    <property type="entry name" value="HIV Type 1 Reverse Transcriptase, subunit A, domain 1"/>
    <property type="match status" value="1"/>
</dbReference>
<proteinExistence type="predicted"/>
<dbReference type="GeneID" id="112906304"/>
<dbReference type="InterPro" id="IPR000477">
    <property type="entry name" value="RT_dom"/>
</dbReference>
<evidence type="ECO:0000313" key="3">
    <source>
        <dbReference type="RefSeq" id="XP_025835996.1"/>
    </source>
</evidence>
<organism evidence="2 3">
    <name type="scientific">Agrilus planipennis</name>
    <name type="common">Emerald ash borer</name>
    <name type="synonym">Agrilus marcopoli</name>
    <dbReference type="NCBI Taxonomy" id="224129"/>
    <lineage>
        <taxon>Eukaryota</taxon>
        <taxon>Metazoa</taxon>
        <taxon>Ecdysozoa</taxon>
        <taxon>Arthropoda</taxon>
        <taxon>Hexapoda</taxon>
        <taxon>Insecta</taxon>
        <taxon>Pterygota</taxon>
        <taxon>Neoptera</taxon>
        <taxon>Endopterygota</taxon>
        <taxon>Coleoptera</taxon>
        <taxon>Polyphaga</taxon>
        <taxon>Elateriformia</taxon>
        <taxon>Buprestoidea</taxon>
        <taxon>Buprestidae</taxon>
        <taxon>Agrilinae</taxon>
        <taxon>Agrilus</taxon>
    </lineage>
</organism>
<dbReference type="Gene3D" id="3.30.420.10">
    <property type="entry name" value="Ribonuclease H-like superfamily/Ribonuclease H"/>
    <property type="match status" value="1"/>
</dbReference>
<dbReference type="Proteomes" id="UP000192223">
    <property type="component" value="Unplaced"/>
</dbReference>
<protein>
    <submittedName>
        <fullName evidence="3">Uncharacterized protein LOC112906304</fullName>
    </submittedName>
</protein>
<evidence type="ECO:0000259" key="1">
    <source>
        <dbReference type="PROSITE" id="PS50878"/>
    </source>
</evidence>
<dbReference type="CDD" id="cd03714">
    <property type="entry name" value="RT_DIRS1"/>
    <property type="match status" value="1"/>
</dbReference>
<accession>A0A7F5RJ53</accession>
<evidence type="ECO:0000313" key="2">
    <source>
        <dbReference type="Proteomes" id="UP000192223"/>
    </source>
</evidence>
<dbReference type="Pfam" id="PF00078">
    <property type="entry name" value="RVT_1"/>
    <property type="match status" value="1"/>
</dbReference>